<dbReference type="Pfam" id="PF02518">
    <property type="entry name" value="HATPase_c"/>
    <property type="match status" value="1"/>
</dbReference>
<dbReference type="Gene3D" id="3.30.565.10">
    <property type="entry name" value="Histidine kinase-like ATPase, C-terminal domain"/>
    <property type="match status" value="1"/>
</dbReference>
<dbReference type="InterPro" id="IPR005467">
    <property type="entry name" value="His_kinase_dom"/>
</dbReference>
<keyword evidence="3" id="KW-0597">Phosphoprotein</keyword>
<dbReference type="PANTHER" id="PTHR43547:SF2">
    <property type="entry name" value="HYBRID SIGNAL TRANSDUCTION HISTIDINE KINASE C"/>
    <property type="match status" value="1"/>
</dbReference>
<dbReference type="CDD" id="cd00082">
    <property type="entry name" value="HisKA"/>
    <property type="match status" value="1"/>
</dbReference>
<feature type="domain" description="Histidine kinase" evidence="6">
    <location>
        <begin position="172"/>
        <end position="424"/>
    </location>
</feature>
<dbReference type="InterPro" id="IPR036097">
    <property type="entry name" value="HisK_dim/P_sf"/>
</dbReference>
<accession>B8HRU0</accession>
<sequence>MLLTASAEFIDLCRAQVTLLTQGFGASSSAVYLTEERSDTAQTELIPIFVFPETRAEQEERLLPGAGLPSLPQERPNPPTLVEGGELRAVSKFHLPQVEQIVLPLIHNNLVLGFLVVGREDRPWWDWEQQQLEQVAHTLAIACLLDQRHQWLEQSHYQQRSMQQQQYSLLANLLHQIRNPLSTIRTLGKLLLKRFLPEDPNRNLASSIVQESERLQGLLQQFDQAIDLGEAALEDLALPIESSRLTTPTQQILLPAAPTTGELQLQPCSLAELLTPLLLSATAIAQANQLDLQTQIETGPLPPVTVDPQALKEALSNLIDNALKYTPAGGKVVIKLSRDPAQQQQCLTISDSGPGIPAQDLPHIFERHYRGVQAEGKLPGTGLGLAIARHLIEQMQGRIEVISPARPHESAAGTMFMVFLPETDTTAAHFPAELPEP</sequence>
<dbReference type="OrthoDB" id="9773956at2"/>
<dbReference type="SMART" id="SM00387">
    <property type="entry name" value="HATPase_c"/>
    <property type="match status" value="1"/>
</dbReference>
<dbReference type="InterPro" id="IPR036890">
    <property type="entry name" value="HATPase_C_sf"/>
</dbReference>
<dbReference type="InterPro" id="IPR004358">
    <property type="entry name" value="Sig_transdc_His_kin-like_C"/>
</dbReference>
<dbReference type="SUPFAM" id="SSF55874">
    <property type="entry name" value="ATPase domain of HSP90 chaperone/DNA topoisomerase II/histidine kinase"/>
    <property type="match status" value="1"/>
</dbReference>
<dbReference type="PRINTS" id="PR00344">
    <property type="entry name" value="BCTRLSENSOR"/>
</dbReference>
<dbReference type="STRING" id="395961.Cyan7425_0203"/>
<dbReference type="CDD" id="cd00075">
    <property type="entry name" value="HATPase"/>
    <property type="match status" value="1"/>
</dbReference>
<dbReference type="SUPFAM" id="SSF55781">
    <property type="entry name" value="GAF domain-like"/>
    <property type="match status" value="1"/>
</dbReference>
<dbReference type="Pfam" id="PF00512">
    <property type="entry name" value="HisKA"/>
    <property type="match status" value="1"/>
</dbReference>
<dbReference type="PROSITE" id="PS50109">
    <property type="entry name" value="HIS_KIN"/>
    <property type="match status" value="1"/>
</dbReference>
<evidence type="ECO:0000256" key="3">
    <source>
        <dbReference type="ARBA" id="ARBA00022553"/>
    </source>
</evidence>
<dbReference type="PANTHER" id="PTHR43547">
    <property type="entry name" value="TWO-COMPONENT HISTIDINE KINASE"/>
    <property type="match status" value="1"/>
</dbReference>
<dbReference type="InterPro" id="IPR003018">
    <property type="entry name" value="GAF"/>
</dbReference>
<evidence type="ECO:0000256" key="5">
    <source>
        <dbReference type="ARBA" id="ARBA00023012"/>
    </source>
</evidence>
<reference evidence="7" key="1">
    <citation type="submission" date="2009-01" db="EMBL/GenBank/DDBJ databases">
        <title>Complete sequence of chromosome Cyanothece sp. PCC 7425.</title>
        <authorList>
            <consortium name="US DOE Joint Genome Institute"/>
            <person name="Lucas S."/>
            <person name="Copeland A."/>
            <person name="Lapidus A."/>
            <person name="Glavina del Rio T."/>
            <person name="Dalin E."/>
            <person name="Tice H."/>
            <person name="Bruce D."/>
            <person name="Goodwin L."/>
            <person name="Pitluck S."/>
            <person name="Sims D."/>
            <person name="Meineke L."/>
            <person name="Brettin T."/>
            <person name="Detter J.C."/>
            <person name="Han C."/>
            <person name="Larimer F."/>
            <person name="Land M."/>
            <person name="Hauser L."/>
            <person name="Kyrpides N."/>
            <person name="Ovchinnikova G."/>
            <person name="Liberton M."/>
            <person name="Stoeckel J."/>
            <person name="Banerjee A."/>
            <person name="Singh A."/>
            <person name="Page L."/>
            <person name="Sato H."/>
            <person name="Zhao L."/>
            <person name="Sherman L."/>
            <person name="Pakrasi H."/>
            <person name="Richardson P."/>
        </authorList>
    </citation>
    <scope>NUCLEOTIDE SEQUENCE</scope>
    <source>
        <strain evidence="7">PCC 7425</strain>
    </source>
</reference>
<proteinExistence type="predicted"/>
<name>B8HRU0_CYAP4</name>
<keyword evidence="4 7" id="KW-0418">Kinase</keyword>
<evidence type="ECO:0000313" key="7">
    <source>
        <dbReference type="EMBL" id="ACL42599.1"/>
    </source>
</evidence>
<dbReference type="Pfam" id="PF01590">
    <property type="entry name" value="GAF"/>
    <property type="match status" value="1"/>
</dbReference>
<evidence type="ECO:0000256" key="2">
    <source>
        <dbReference type="ARBA" id="ARBA00012438"/>
    </source>
</evidence>
<dbReference type="Gene3D" id="3.30.450.40">
    <property type="match status" value="1"/>
</dbReference>
<dbReference type="EMBL" id="CP001344">
    <property type="protein sequence ID" value="ACL42599.1"/>
    <property type="molecule type" value="Genomic_DNA"/>
</dbReference>
<evidence type="ECO:0000256" key="4">
    <source>
        <dbReference type="ARBA" id="ARBA00022777"/>
    </source>
</evidence>
<dbReference type="AlphaFoldDB" id="B8HRU0"/>
<dbReference type="GO" id="GO:0000155">
    <property type="term" value="F:phosphorelay sensor kinase activity"/>
    <property type="evidence" value="ECO:0007669"/>
    <property type="project" value="InterPro"/>
</dbReference>
<dbReference type="InterPro" id="IPR003661">
    <property type="entry name" value="HisK_dim/P_dom"/>
</dbReference>
<gene>
    <name evidence="7" type="ordered locus">Cyan7425_0203</name>
</gene>
<dbReference type="eggNOG" id="COG0642">
    <property type="taxonomic scope" value="Bacteria"/>
</dbReference>
<dbReference type="InterPro" id="IPR029016">
    <property type="entry name" value="GAF-like_dom_sf"/>
</dbReference>
<dbReference type="Gene3D" id="1.10.287.130">
    <property type="match status" value="1"/>
</dbReference>
<dbReference type="SUPFAM" id="SSF47384">
    <property type="entry name" value="Homodimeric domain of signal transducing histidine kinase"/>
    <property type="match status" value="1"/>
</dbReference>
<dbReference type="InterPro" id="IPR003594">
    <property type="entry name" value="HATPase_dom"/>
</dbReference>
<protein>
    <recommendedName>
        <fullName evidence="2">histidine kinase</fullName>
        <ecNumber evidence="2">2.7.13.3</ecNumber>
    </recommendedName>
</protein>
<dbReference type="SMART" id="SM00388">
    <property type="entry name" value="HisKA"/>
    <property type="match status" value="1"/>
</dbReference>
<dbReference type="KEGG" id="cyn:Cyan7425_0203"/>
<evidence type="ECO:0000259" key="6">
    <source>
        <dbReference type="PROSITE" id="PS50109"/>
    </source>
</evidence>
<organism evidence="7">
    <name type="scientific">Cyanothece sp. (strain PCC 7425 / ATCC 29141)</name>
    <dbReference type="NCBI Taxonomy" id="395961"/>
    <lineage>
        <taxon>Bacteria</taxon>
        <taxon>Bacillati</taxon>
        <taxon>Cyanobacteriota</taxon>
        <taxon>Cyanophyceae</taxon>
        <taxon>Gomontiellales</taxon>
        <taxon>Cyanothecaceae</taxon>
        <taxon>Cyanothece</taxon>
    </lineage>
</organism>
<comment type="catalytic activity">
    <reaction evidence="1">
        <text>ATP + protein L-histidine = ADP + protein N-phospho-L-histidine.</text>
        <dbReference type="EC" id="2.7.13.3"/>
    </reaction>
</comment>
<evidence type="ECO:0000256" key="1">
    <source>
        <dbReference type="ARBA" id="ARBA00000085"/>
    </source>
</evidence>
<keyword evidence="4 7" id="KW-0808">Transferase</keyword>
<dbReference type="EC" id="2.7.13.3" evidence="2"/>
<keyword evidence="5" id="KW-0902">Two-component regulatory system</keyword>
<dbReference type="HOGENOM" id="CLU_038688_0_0_3"/>